<feature type="coiled-coil region" evidence="6">
    <location>
        <begin position="265"/>
        <end position="296"/>
    </location>
</feature>
<evidence type="ECO:0000256" key="3">
    <source>
        <dbReference type="ARBA" id="ARBA00022692"/>
    </source>
</evidence>
<dbReference type="Pfam" id="PF17200">
    <property type="entry name" value="sCache_2"/>
    <property type="match status" value="1"/>
</dbReference>
<name>A0A444JFA0_9BACT</name>
<dbReference type="EMBL" id="MTKS01000085">
    <property type="protein sequence ID" value="RWX51762.1"/>
    <property type="molecule type" value="Genomic_DNA"/>
</dbReference>
<proteinExistence type="predicted"/>
<feature type="domain" description="Single Cache" evidence="8">
    <location>
        <begin position="76"/>
        <end position="172"/>
    </location>
</feature>
<evidence type="ECO:0000256" key="6">
    <source>
        <dbReference type="SAM" id="Coils"/>
    </source>
</evidence>
<reference evidence="9 10" key="1">
    <citation type="submission" date="2017-01" db="EMBL/GenBank/DDBJ databases">
        <title>The cable genome- insights into the physiology and evolution of filamentous bacteria capable of sulfide oxidation via long distance electron transfer.</title>
        <authorList>
            <person name="Schreiber L."/>
            <person name="Bjerg J.T."/>
            <person name="Boggild A."/>
            <person name="Van De Vossenberg J."/>
            <person name="Meysman F."/>
            <person name="Nielsen L.P."/>
            <person name="Schramm A."/>
            <person name="Kjeldsen K.U."/>
        </authorList>
    </citation>
    <scope>NUCLEOTIDE SEQUENCE [LARGE SCALE GENOMIC DNA]</scope>
    <source>
        <strain evidence="9">A5</strain>
    </source>
</reference>
<dbReference type="Gene3D" id="3.30.450.20">
    <property type="entry name" value="PAS domain"/>
    <property type="match status" value="1"/>
</dbReference>
<feature type="transmembrane region" description="Helical" evidence="7">
    <location>
        <begin position="234"/>
        <end position="255"/>
    </location>
</feature>
<feature type="transmembrane region" description="Helical" evidence="7">
    <location>
        <begin position="52"/>
        <end position="75"/>
    </location>
</feature>
<dbReference type="GO" id="GO:0005886">
    <property type="term" value="C:plasma membrane"/>
    <property type="evidence" value="ECO:0007669"/>
    <property type="project" value="UniProtKB-SubCell"/>
</dbReference>
<evidence type="ECO:0000313" key="10">
    <source>
        <dbReference type="Proteomes" id="UP000288892"/>
    </source>
</evidence>
<keyword evidence="2" id="KW-1003">Cell membrane</keyword>
<comment type="caution">
    <text evidence="9">The sequence shown here is derived from an EMBL/GenBank/DDBJ whole genome shotgun (WGS) entry which is preliminary data.</text>
</comment>
<keyword evidence="5 7" id="KW-0472">Membrane</keyword>
<evidence type="ECO:0000256" key="2">
    <source>
        <dbReference type="ARBA" id="ARBA00022475"/>
    </source>
</evidence>
<evidence type="ECO:0000259" key="8">
    <source>
        <dbReference type="SMART" id="SM01049"/>
    </source>
</evidence>
<evidence type="ECO:0000313" key="9">
    <source>
        <dbReference type="EMBL" id="RWX51762.1"/>
    </source>
</evidence>
<accession>A0A444JFA0</accession>
<evidence type="ECO:0000256" key="1">
    <source>
        <dbReference type="ARBA" id="ARBA00004651"/>
    </source>
</evidence>
<gene>
    <name evidence="9" type="ORF">VU01_10853</name>
</gene>
<evidence type="ECO:0000256" key="4">
    <source>
        <dbReference type="ARBA" id="ARBA00022989"/>
    </source>
</evidence>
<comment type="subcellular location">
    <subcellularLocation>
        <location evidence="1">Cell membrane</location>
        <topology evidence="1">Multi-pass membrane protein</topology>
    </subcellularLocation>
</comment>
<keyword evidence="6" id="KW-0175">Coiled coil</keyword>
<organism evidence="9 10">
    <name type="scientific">Candidatus Electrothrix marina</name>
    <dbReference type="NCBI Taxonomy" id="1859130"/>
    <lineage>
        <taxon>Bacteria</taxon>
        <taxon>Pseudomonadati</taxon>
        <taxon>Thermodesulfobacteriota</taxon>
        <taxon>Desulfobulbia</taxon>
        <taxon>Desulfobulbales</taxon>
        <taxon>Desulfobulbaceae</taxon>
        <taxon>Candidatus Electrothrix</taxon>
    </lineage>
</organism>
<protein>
    <submittedName>
        <fullName evidence="9">Cache domain-containing protein</fullName>
    </submittedName>
</protein>
<dbReference type="Proteomes" id="UP000288892">
    <property type="component" value="Unassembled WGS sequence"/>
</dbReference>
<keyword evidence="10" id="KW-1185">Reference proteome</keyword>
<dbReference type="AlphaFoldDB" id="A0A444JFA0"/>
<dbReference type="SMART" id="SM01049">
    <property type="entry name" value="Cache_2"/>
    <property type="match status" value="1"/>
</dbReference>
<keyword evidence="3 7" id="KW-0812">Transmembrane</keyword>
<dbReference type="InterPro" id="IPR033480">
    <property type="entry name" value="sCache_2"/>
</dbReference>
<keyword evidence="4 7" id="KW-1133">Transmembrane helix</keyword>
<evidence type="ECO:0000256" key="5">
    <source>
        <dbReference type="ARBA" id="ARBA00023136"/>
    </source>
</evidence>
<evidence type="ECO:0000256" key="7">
    <source>
        <dbReference type="SAM" id="Phobius"/>
    </source>
</evidence>
<sequence>MRRSPGIFPQSADIMEEGRKSVLKITTVIDRVRERIIIDGTGRLYKKEVIRIVFPSVLTILLFVVTLFAVALPVFKHNLLAQKKALISAEVQTVLSMLGHYEQLVNSGKLSLEAGQKLATDQIREIRYGFEGRGYFWINDMKPVMIMHPHFQRMEGRDLTDLTDSEGRHLFQEFVALAKENNGGYAQYYWKWKKNSERIIPKLSYVKLFQPWGWVVGTGIFFEEINDEIAHLTKGLLCISIVIIAITLLLSFYIVKNSLDEMKKRLAAEKELGQYKDELEELVEQRTEKLQEAMSKVKVLSGFLPICASCKKIRDDKGYWNQIESYIREHSEADFSHGICPDCAKKLYPELYEEK</sequence>